<dbReference type="SUPFAM" id="SSF52540">
    <property type="entry name" value="P-loop containing nucleoside triphosphate hydrolases"/>
    <property type="match status" value="1"/>
</dbReference>
<dbReference type="InterPro" id="IPR026634">
    <property type="entry name" value="TPST-like"/>
</dbReference>
<protein>
    <submittedName>
        <fullName evidence="2">Sulfotransferase</fullName>
    </submittedName>
</protein>
<reference evidence="2" key="1">
    <citation type="submission" date="2021-02" db="EMBL/GenBank/DDBJ databases">
        <title>Metagenome analyses of Stigonema ocellatum DSM 106950, Chlorogloea purpurea SAG 13.99 and Gomphosphaeria aponina DSM 107014.</title>
        <authorList>
            <person name="Marter P."/>
            <person name="Huang S."/>
        </authorList>
    </citation>
    <scope>NUCLEOTIDE SEQUENCE</scope>
    <source>
        <strain evidence="2">JP213</strain>
    </source>
</reference>
<dbReference type="Gene3D" id="3.40.50.300">
    <property type="entry name" value="P-loop containing nucleotide triphosphate hydrolases"/>
    <property type="match status" value="1"/>
</dbReference>
<accession>A0A941GNW6</accession>
<dbReference type="AlphaFoldDB" id="A0A941GNW6"/>
<keyword evidence="1" id="KW-0808">Transferase</keyword>
<dbReference type="PANTHER" id="PTHR12788:SF10">
    <property type="entry name" value="PROTEIN-TYROSINE SULFOTRANSFERASE"/>
    <property type="match status" value="1"/>
</dbReference>
<dbReference type="Proteomes" id="UP000767446">
    <property type="component" value="Unassembled WGS sequence"/>
</dbReference>
<dbReference type="InterPro" id="IPR027417">
    <property type="entry name" value="P-loop_NTPase"/>
</dbReference>
<dbReference type="Pfam" id="PF13469">
    <property type="entry name" value="Sulfotransfer_3"/>
    <property type="match status" value="1"/>
</dbReference>
<organism evidence="2 3">
    <name type="scientific">Gomphosphaeria aponina SAG 52.96 = DSM 107014</name>
    <dbReference type="NCBI Taxonomy" id="1521640"/>
    <lineage>
        <taxon>Bacteria</taxon>
        <taxon>Bacillati</taxon>
        <taxon>Cyanobacteriota</taxon>
        <taxon>Cyanophyceae</taxon>
        <taxon>Oscillatoriophycideae</taxon>
        <taxon>Chroococcales</taxon>
        <taxon>Gomphosphaeriaceae</taxon>
        <taxon>Gomphosphaeria</taxon>
    </lineage>
</organism>
<evidence type="ECO:0000313" key="3">
    <source>
        <dbReference type="Proteomes" id="UP000767446"/>
    </source>
</evidence>
<dbReference type="PANTHER" id="PTHR12788">
    <property type="entry name" value="PROTEIN-TYROSINE SULFOTRANSFERASE 2"/>
    <property type="match status" value="1"/>
</dbReference>
<gene>
    <name evidence="2" type="ORF">DSM107014_04690</name>
</gene>
<sequence>MNMNLPLAAIVCGFERGGTTLISEILRQHPQLDSGFEGGFLLVKEKPAEFLSLEPYCTNFKRGWKVNDSELEYICAAETWTQVYQRILEKATILTHKEGWIFDKTPKYMEQLSQVMEKVPGVPAIVIVRDPRAIMWSWAKRAENPQSWMRNNLENACRRYMSYANGYKQAVANGLGDRILLVQYENLCIHKHRETKKIFDFLKLDFQESYISFDGVNFPNVYGNEVSLKFLTEYREHFDQETCDKILHLTAVVREWHCQL</sequence>
<comment type="caution">
    <text evidence="2">The sequence shown here is derived from an EMBL/GenBank/DDBJ whole genome shotgun (WGS) entry which is preliminary data.</text>
</comment>
<evidence type="ECO:0000256" key="1">
    <source>
        <dbReference type="ARBA" id="ARBA00022679"/>
    </source>
</evidence>
<dbReference type="EMBL" id="JADQBC010000022">
    <property type="protein sequence ID" value="MBR8827194.1"/>
    <property type="molecule type" value="Genomic_DNA"/>
</dbReference>
<dbReference type="GO" id="GO:0008476">
    <property type="term" value="F:protein-tyrosine sulfotransferase activity"/>
    <property type="evidence" value="ECO:0007669"/>
    <property type="project" value="InterPro"/>
</dbReference>
<name>A0A941GNW6_9CHRO</name>
<evidence type="ECO:0000313" key="2">
    <source>
        <dbReference type="EMBL" id="MBR8827194.1"/>
    </source>
</evidence>
<proteinExistence type="predicted"/>